<organism evidence="9 10">
    <name type="scientific">Blautia liquoris</name>
    <dbReference type="NCBI Taxonomy" id="2779518"/>
    <lineage>
        <taxon>Bacteria</taxon>
        <taxon>Bacillati</taxon>
        <taxon>Bacillota</taxon>
        <taxon>Clostridia</taxon>
        <taxon>Lachnospirales</taxon>
        <taxon>Lachnospiraceae</taxon>
        <taxon>Blautia</taxon>
    </lineage>
</organism>
<evidence type="ECO:0000256" key="4">
    <source>
        <dbReference type="ARBA" id="ARBA00022692"/>
    </source>
</evidence>
<evidence type="ECO:0000256" key="3">
    <source>
        <dbReference type="ARBA" id="ARBA00022475"/>
    </source>
</evidence>
<dbReference type="SUPFAM" id="SSF161098">
    <property type="entry name" value="MetI-like"/>
    <property type="match status" value="1"/>
</dbReference>
<dbReference type="KEGG" id="bliq:INP51_12820"/>
<keyword evidence="4 7" id="KW-0812">Transmembrane</keyword>
<name>A0A7M2RET7_9FIRM</name>
<feature type="transmembrane region" description="Helical" evidence="7">
    <location>
        <begin position="118"/>
        <end position="139"/>
    </location>
</feature>
<proteinExistence type="inferred from homology"/>
<evidence type="ECO:0000313" key="10">
    <source>
        <dbReference type="Proteomes" id="UP000593601"/>
    </source>
</evidence>
<dbReference type="Proteomes" id="UP000593601">
    <property type="component" value="Chromosome"/>
</dbReference>
<evidence type="ECO:0000256" key="5">
    <source>
        <dbReference type="ARBA" id="ARBA00022989"/>
    </source>
</evidence>
<evidence type="ECO:0000256" key="6">
    <source>
        <dbReference type="ARBA" id="ARBA00023136"/>
    </source>
</evidence>
<keyword evidence="3" id="KW-1003">Cell membrane</keyword>
<dbReference type="PANTHER" id="PTHR43005">
    <property type="entry name" value="BLR7065 PROTEIN"/>
    <property type="match status" value="1"/>
</dbReference>
<feature type="transmembrane region" description="Helical" evidence="7">
    <location>
        <begin position="227"/>
        <end position="248"/>
    </location>
</feature>
<keyword evidence="6 7" id="KW-0472">Membrane</keyword>
<dbReference type="CDD" id="cd06261">
    <property type="entry name" value="TM_PBP2"/>
    <property type="match status" value="1"/>
</dbReference>
<dbReference type="Gene3D" id="1.10.3720.10">
    <property type="entry name" value="MetI-like"/>
    <property type="match status" value="1"/>
</dbReference>
<dbReference type="PROSITE" id="PS50928">
    <property type="entry name" value="ABC_TM1"/>
    <property type="match status" value="1"/>
</dbReference>
<reference evidence="9 10" key="1">
    <citation type="submission" date="2020-10" db="EMBL/GenBank/DDBJ databases">
        <title>Blautia liquoris sp.nov., isolated from the mud in a fermentation cellar used for the production of Chinese strong-flavoured liquor.</title>
        <authorList>
            <person name="Lu L."/>
        </authorList>
    </citation>
    <scope>NUCLEOTIDE SEQUENCE [LARGE SCALE GENOMIC DNA]</scope>
    <source>
        <strain evidence="9 10">LZLJ-3</strain>
    </source>
</reference>
<dbReference type="AlphaFoldDB" id="A0A7M2RET7"/>
<dbReference type="RefSeq" id="WP_193735224.1">
    <property type="nucleotide sequence ID" value="NZ_CP063304.1"/>
</dbReference>
<dbReference type="GO" id="GO:0055085">
    <property type="term" value="P:transmembrane transport"/>
    <property type="evidence" value="ECO:0007669"/>
    <property type="project" value="InterPro"/>
</dbReference>
<feature type="transmembrane region" description="Helical" evidence="7">
    <location>
        <begin position="20"/>
        <end position="43"/>
    </location>
</feature>
<feature type="transmembrane region" description="Helical" evidence="7">
    <location>
        <begin position="159"/>
        <end position="179"/>
    </location>
</feature>
<dbReference type="InterPro" id="IPR035906">
    <property type="entry name" value="MetI-like_sf"/>
</dbReference>
<comment type="similarity">
    <text evidence="7">Belongs to the binding-protein-dependent transport system permease family.</text>
</comment>
<comment type="subcellular location">
    <subcellularLocation>
        <location evidence="1 7">Cell membrane</location>
        <topology evidence="1 7">Multi-pass membrane protein</topology>
    </subcellularLocation>
</comment>
<keyword evidence="2 7" id="KW-0813">Transport</keyword>
<dbReference type="PANTHER" id="PTHR43005:SF1">
    <property type="entry name" value="SPERMIDINE_PUTRESCINE TRANSPORT SYSTEM PERMEASE PROTEIN"/>
    <property type="match status" value="1"/>
</dbReference>
<evidence type="ECO:0000259" key="8">
    <source>
        <dbReference type="PROSITE" id="PS50928"/>
    </source>
</evidence>
<evidence type="ECO:0000256" key="1">
    <source>
        <dbReference type="ARBA" id="ARBA00004651"/>
    </source>
</evidence>
<keyword evidence="10" id="KW-1185">Reference proteome</keyword>
<evidence type="ECO:0000256" key="7">
    <source>
        <dbReference type="RuleBase" id="RU363032"/>
    </source>
</evidence>
<evidence type="ECO:0000313" key="9">
    <source>
        <dbReference type="EMBL" id="QOV18863.1"/>
    </source>
</evidence>
<dbReference type="EMBL" id="CP063304">
    <property type="protein sequence ID" value="QOV18863.1"/>
    <property type="molecule type" value="Genomic_DNA"/>
</dbReference>
<gene>
    <name evidence="9" type="ORF">INP51_12820</name>
</gene>
<sequence>MKRKRRIKRSLELKKNLPGYLLTAPAVISVLALSIYPLCRGIYLSFVKYNLVKPWDKSFNKFVGLENYREIFNNKIFIQSLGTTVKWTVINLGTQLIVALLLALALNRKIKGRAVFRTLILVPWAIPAAISAMTFTFLFNANVGIINIIAVKIGLLAESVSWLGNVGSAFWCVILVSIWKGIPFQMIFILAALQGISGDVYESASIDGAGRWQSFWRITLPIIKEPLAISTILNLIGIVSDFNTIWLMTEGGPLYSTETIYTFGYREAFINHNFGTGAAASVILFIFMALFSFIYLRMVREED</sequence>
<feature type="transmembrane region" description="Helical" evidence="7">
    <location>
        <begin position="87"/>
        <end position="106"/>
    </location>
</feature>
<protein>
    <submittedName>
        <fullName evidence="9">Sugar ABC transporter permease</fullName>
    </submittedName>
</protein>
<accession>A0A7M2RET7</accession>
<keyword evidence="5 7" id="KW-1133">Transmembrane helix</keyword>
<dbReference type="GO" id="GO:0005886">
    <property type="term" value="C:plasma membrane"/>
    <property type="evidence" value="ECO:0007669"/>
    <property type="project" value="UniProtKB-SubCell"/>
</dbReference>
<dbReference type="InterPro" id="IPR000515">
    <property type="entry name" value="MetI-like"/>
</dbReference>
<dbReference type="Pfam" id="PF00528">
    <property type="entry name" value="BPD_transp_1"/>
    <property type="match status" value="1"/>
</dbReference>
<feature type="domain" description="ABC transmembrane type-1" evidence="8">
    <location>
        <begin position="81"/>
        <end position="295"/>
    </location>
</feature>
<feature type="transmembrane region" description="Helical" evidence="7">
    <location>
        <begin position="274"/>
        <end position="296"/>
    </location>
</feature>
<evidence type="ECO:0000256" key="2">
    <source>
        <dbReference type="ARBA" id="ARBA00022448"/>
    </source>
</evidence>